<dbReference type="EMBL" id="CAXKWB010027382">
    <property type="protein sequence ID" value="CAL4131801.1"/>
    <property type="molecule type" value="Genomic_DNA"/>
</dbReference>
<keyword evidence="7 9" id="KW-0456">Lyase</keyword>
<dbReference type="InterPro" id="IPR018338">
    <property type="entry name" value="Carbonic_anhydrase_a-class_CS"/>
</dbReference>
<dbReference type="InterPro" id="IPR036398">
    <property type="entry name" value="CA_dom_sf"/>
</dbReference>
<dbReference type="SMART" id="SM01057">
    <property type="entry name" value="Carb_anhydrase"/>
    <property type="match status" value="1"/>
</dbReference>
<comment type="caution">
    <text evidence="11">The sequence shown here is derived from an EMBL/GenBank/DDBJ whole genome shotgun (WGS) entry which is preliminary data.</text>
</comment>
<protein>
    <recommendedName>
        <fullName evidence="3 9">Carbonic anhydrase</fullName>
        <ecNumber evidence="3 9">4.2.1.1</ecNumber>
    </recommendedName>
</protein>
<comment type="catalytic activity">
    <reaction evidence="8 9">
        <text>hydrogencarbonate + H(+) = CO2 + H2O</text>
        <dbReference type="Rhea" id="RHEA:10748"/>
        <dbReference type="ChEBI" id="CHEBI:15377"/>
        <dbReference type="ChEBI" id="CHEBI:15378"/>
        <dbReference type="ChEBI" id="CHEBI:16526"/>
        <dbReference type="ChEBI" id="CHEBI:17544"/>
        <dbReference type="EC" id="4.2.1.1"/>
    </reaction>
</comment>
<gene>
    <name evidence="11" type="ORF">MNOR_LOCUS26850</name>
</gene>
<organism evidence="11 12">
    <name type="scientific">Meganyctiphanes norvegica</name>
    <name type="common">Northern krill</name>
    <name type="synonym">Thysanopoda norvegica</name>
    <dbReference type="NCBI Taxonomy" id="48144"/>
    <lineage>
        <taxon>Eukaryota</taxon>
        <taxon>Metazoa</taxon>
        <taxon>Ecdysozoa</taxon>
        <taxon>Arthropoda</taxon>
        <taxon>Crustacea</taxon>
        <taxon>Multicrustacea</taxon>
        <taxon>Malacostraca</taxon>
        <taxon>Eumalacostraca</taxon>
        <taxon>Eucarida</taxon>
        <taxon>Euphausiacea</taxon>
        <taxon>Euphausiidae</taxon>
        <taxon>Meganyctiphanes</taxon>
    </lineage>
</organism>
<dbReference type="PANTHER" id="PTHR18952">
    <property type="entry name" value="CARBONIC ANHYDRASE"/>
    <property type="match status" value="1"/>
</dbReference>
<dbReference type="CDD" id="cd00326">
    <property type="entry name" value="alpha_CA"/>
    <property type="match status" value="1"/>
</dbReference>
<dbReference type="GO" id="GO:0005886">
    <property type="term" value="C:plasma membrane"/>
    <property type="evidence" value="ECO:0007669"/>
    <property type="project" value="TreeGrafter"/>
</dbReference>
<dbReference type="GO" id="GO:0004089">
    <property type="term" value="F:carbonate dehydratase activity"/>
    <property type="evidence" value="ECO:0007669"/>
    <property type="project" value="UniProtKB-UniRule"/>
</dbReference>
<dbReference type="Gene3D" id="3.10.200.10">
    <property type="entry name" value="Alpha carbonic anhydrase"/>
    <property type="match status" value="1"/>
</dbReference>
<proteinExistence type="inferred from homology"/>
<dbReference type="AlphaFoldDB" id="A0AAV2RPX0"/>
<dbReference type="PROSITE" id="PS51144">
    <property type="entry name" value="ALPHA_CA_2"/>
    <property type="match status" value="1"/>
</dbReference>
<dbReference type="SUPFAM" id="SSF51069">
    <property type="entry name" value="Carbonic anhydrase"/>
    <property type="match status" value="1"/>
</dbReference>
<dbReference type="GO" id="GO:0008270">
    <property type="term" value="F:zinc ion binding"/>
    <property type="evidence" value="ECO:0007669"/>
    <property type="project" value="UniProtKB-UniRule"/>
</dbReference>
<dbReference type="PANTHER" id="PTHR18952:SF265">
    <property type="entry name" value="CARBONIC ANHYDRASE"/>
    <property type="match status" value="1"/>
</dbReference>
<reference evidence="11 12" key="1">
    <citation type="submission" date="2024-05" db="EMBL/GenBank/DDBJ databases">
        <authorList>
            <person name="Wallberg A."/>
        </authorList>
    </citation>
    <scope>NUCLEOTIDE SEQUENCE [LARGE SCALE GENOMIC DNA]</scope>
</reference>
<evidence type="ECO:0000259" key="10">
    <source>
        <dbReference type="PROSITE" id="PS51144"/>
    </source>
</evidence>
<comment type="function">
    <text evidence="1 9">Reversible hydration of carbon dioxide.</text>
</comment>
<dbReference type="InterPro" id="IPR023561">
    <property type="entry name" value="Carbonic_anhydrase_a-class"/>
</dbReference>
<name>A0AAV2RPX0_MEGNR</name>
<dbReference type="InterPro" id="IPR001148">
    <property type="entry name" value="CA_dom"/>
</dbReference>
<keyword evidence="12" id="KW-1185">Reference proteome</keyword>
<evidence type="ECO:0000256" key="8">
    <source>
        <dbReference type="ARBA" id="ARBA00048348"/>
    </source>
</evidence>
<sequence length="442" mass="48000">WAQQTQLLAVMWRTASSSTQLLLGAAAAVILACSHLVAANHEDWEDLVRSPASDVLRYPSGYDCGSEYKCPSSKFCSKKGGECKYAGTCSTNVISGTCSGKEGDSCSCCAKMLPKCRASNKCTENKGFCVKKAKACAGGKLLKGQCKCKSKGKKGKKGHCCVPKAPVCNSHWGYSFPCGPESWEGMYSTCGGNLQSPIDILASEVAYTAYSDPWVFTGYDSPPSDITLKNNGHSVSITWNGVSDARVTGGHLGSEYTLSGFHFHWGSLDCRGSEHLIDGRRYPLEMHLVHYKSAYGNISNAINYSDGLAVLGVLFHRNDPKYPGDNGENPIFSAITDALSSVTDTDEETTVSFSKSLSSLLPYEKSYFARYSGSLTTPTCNEVVTWTVFTTTVGIGYEQLDAFRALKLEDGSAMVDNFRPPQPTNSRKIDYFYIPSITTPWQ</sequence>
<dbReference type="FunFam" id="3.10.200.10:FF:000003">
    <property type="entry name" value="Carbonic anhydrase 12"/>
    <property type="match status" value="1"/>
</dbReference>
<dbReference type="Pfam" id="PF00194">
    <property type="entry name" value="Carb_anhydrase"/>
    <property type="match status" value="1"/>
</dbReference>
<evidence type="ECO:0000256" key="7">
    <source>
        <dbReference type="ARBA" id="ARBA00023239"/>
    </source>
</evidence>
<evidence type="ECO:0000256" key="2">
    <source>
        <dbReference type="ARBA" id="ARBA00010718"/>
    </source>
</evidence>
<dbReference type="Proteomes" id="UP001497623">
    <property type="component" value="Unassembled WGS sequence"/>
</dbReference>
<evidence type="ECO:0000313" key="12">
    <source>
        <dbReference type="Proteomes" id="UP001497623"/>
    </source>
</evidence>
<evidence type="ECO:0000256" key="3">
    <source>
        <dbReference type="ARBA" id="ARBA00012925"/>
    </source>
</evidence>
<evidence type="ECO:0000256" key="5">
    <source>
        <dbReference type="ARBA" id="ARBA00022833"/>
    </source>
</evidence>
<evidence type="ECO:0000313" key="11">
    <source>
        <dbReference type="EMBL" id="CAL4131801.1"/>
    </source>
</evidence>
<dbReference type="PROSITE" id="PS00162">
    <property type="entry name" value="ALPHA_CA_1"/>
    <property type="match status" value="1"/>
</dbReference>
<feature type="domain" description="Alpha-carbonic anhydrase" evidence="10">
    <location>
        <begin position="170"/>
        <end position="433"/>
    </location>
</feature>
<keyword evidence="5 9" id="KW-0862">Zinc</keyword>
<keyword evidence="4 9" id="KW-0479">Metal-binding</keyword>
<keyword evidence="6" id="KW-0325">Glycoprotein</keyword>
<accession>A0AAV2RPX0</accession>
<evidence type="ECO:0000256" key="4">
    <source>
        <dbReference type="ARBA" id="ARBA00022723"/>
    </source>
</evidence>
<evidence type="ECO:0000256" key="1">
    <source>
        <dbReference type="ARBA" id="ARBA00002904"/>
    </source>
</evidence>
<evidence type="ECO:0000256" key="9">
    <source>
        <dbReference type="RuleBase" id="RU367011"/>
    </source>
</evidence>
<dbReference type="EC" id="4.2.1.1" evidence="3 9"/>
<evidence type="ECO:0000256" key="6">
    <source>
        <dbReference type="ARBA" id="ARBA00023180"/>
    </source>
</evidence>
<comment type="similarity">
    <text evidence="2 9">Belongs to the alpha-carbonic anhydrase family.</text>
</comment>
<comment type="cofactor">
    <cofactor evidence="9">
        <name>Zn(2+)</name>
        <dbReference type="ChEBI" id="CHEBI:29105"/>
    </cofactor>
</comment>
<feature type="non-terminal residue" evidence="11">
    <location>
        <position position="1"/>
    </location>
</feature>